<dbReference type="KEGG" id="srub:C2R22_02410"/>
<proteinExistence type="predicted"/>
<dbReference type="AlphaFoldDB" id="A0A2I8VFE1"/>
<evidence type="ECO:0000313" key="2">
    <source>
        <dbReference type="Proteomes" id="UP000236584"/>
    </source>
</evidence>
<name>A0A2I8VFE1_9EURY</name>
<keyword evidence="2" id="KW-1185">Reference proteome</keyword>
<dbReference type="EMBL" id="CP026309">
    <property type="protein sequence ID" value="AUV80647.1"/>
    <property type="molecule type" value="Genomic_DNA"/>
</dbReference>
<organism evidence="1 2">
    <name type="scientific">Salinigranum rubrum</name>
    <dbReference type="NCBI Taxonomy" id="755307"/>
    <lineage>
        <taxon>Archaea</taxon>
        <taxon>Methanobacteriati</taxon>
        <taxon>Methanobacteriota</taxon>
        <taxon>Stenosarchaea group</taxon>
        <taxon>Halobacteria</taxon>
        <taxon>Halobacteriales</taxon>
        <taxon>Haloferacaceae</taxon>
        <taxon>Salinigranum</taxon>
    </lineage>
</organism>
<accession>A0A2I8VFE1</accession>
<sequence>MNSVPLVTPVDLISTSPENVTVFVEKCGTSNDSNPPVFSTSDVHSLPSSCVPYTRWGAYPSARFIDFASSATVRPPAFTSSRITIARSPDPTTDPFSRYSSARSGVVTITSVVSACDDVITDPWRSDARSCGSDPIAKSSDTFESGTVTSPAGIAPAGATGNTTALASTSSAAITLA</sequence>
<protein>
    <submittedName>
        <fullName evidence="1">Uncharacterized protein</fullName>
    </submittedName>
</protein>
<evidence type="ECO:0000313" key="1">
    <source>
        <dbReference type="EMBL" id="AUV80647.1"/>
    </source>
</evidence>
<reference evidence="1 2" key="1">
    <citation type="submission" date="2018-01" db="EMBL/GenBank/DDBJ databases">
        <title>Complete genome sequence of Salinigranum rubrum GX10T, an extremely halophilic archaeon isolated from a marine solar saltern.</title>
        <authorList>
            <person name="Han S."/>
        </authorList>
    </citation>
    <scope>NUCLEOTIDE SEQUENCE [LARGE SCALE GENOMIC DNA]</scope>
    <source>
        <strain evidence="1 2">GX10</strain>
    </source>
</reference>
<gene>
    <name evidence="1" type="ORF">C2R22_02410</name>
</gene>
<dbReference type="Proteomes" id="UP000236584">
    <property type="component" value="Chromosome"/>
</dbReference>